<protein>
    <recommendedName>
        <fullName evidence="1">N-acetyltransferase domain-containing protein</fullName>
    </recommendedName>
</protein>
<dbReference type="CDD" id="cd04301">
    <property type="entry name" value="NAT_SF"/>
    <property type="match status" value="1"/>
</dbReference>
<dbReference type="Proteomes" id="UP000021816">
    <property type="component" value="Unassembled WGS sequence"/>
</dbReference>
<dbReference type="PATRIC" id="fig|1454003.3.peg.485"/>
<dbReference type="GO" id="GO:0016747">
    <property type="term" value="F:acyltransferase activity, transferring groups other than amino-acyl groups"/>
    <property type="evidence" value="ECO:0007669"/>
    <property type="project" value="InterPro"/>
</dbReference>
<name>A0A011PZN2_9PROT</name>
<comment type="caution">
    <text evidence="2">The sequence shown here is derived from an EMBL/GenBank/DDBJ whole genome shotgun (WGS) entry which is preliminary data.</text>
</comment>
<feature type="domain" description="N-acetyltransferase" evidence="1">
    <location>
        <begin position="48"/>
        <end position="189"/>
    </location>
</feature>
<evidence type="ECO:0000313" key="2">
    <source>
        <dbReference type="EMBL" id="EXI82365.1"/>
    </source>
</evidence>
<dbReference type="InterPro" id="IPR000182">
    <property type="entry name" value="GNAT_dom"/>
</dbReference>
<evidence type="ECO:0000313" key="3">
    <source>
        <dbReference type="Proteomes" id="UP000021816"/>
    </source>
</evidence>
<dbReference type="InterPro" id="IPR016181">
    <property type="entry name" value="Acyl_CoA_acyltransferase"/>
</dbReference>
<organism evidence="2 3">
    <name type="scientific">Candidatus Accumulibacter appositus</name>
    <dbReference type="NCBI Taxonomy" id="1454003"/>
    <lineage>
        <taxon>Bacteria</taxon>
        <taxon>Pseudomonadati</taxon>
        <taxon>Pseudomonadota</taxon>
        <taxon>Betaproteobacteria</taxon>
        <taxon>Candidatus Accumulibacter</taxon>
    </lineage>
</organism>
<gene>
    <name evidence="2" type="ORF">AW10_00468</name>
</gene>
<dbReference type="AlphaFoldDB" id="A0A011PZN2"/>
<sequence length="199" mass="21685">MLDSWPAGREERETMMPSSFADTELTLRDGRRVQLRAIRRSDEDEILQAFERLDPGARYMRFMRVVREANVTKLRKLLASFPESGTGLVATVPAADGIDIVGSTLLLIDNDPASGEFSVTVAAEYGRTGLGHALMSALIGAAKARGLVEMHGFVLRVNTPMLRLAEGLGFTISADPDDPSVVICRLRLDNPSATRSSTH</sequence>
<reference evidence="2 3" key="1">
    <citation type="submission" date="2014-02" db="EMBL/GenBank/DDBJ databases">
        <title>Expanding our view of genomic diversity in Candidatus Accumulibacter clades.</title>
        <authorList>
            <person name="Skennerton C.T."/>
            <person name="Barr J.J."/>
            <person name="Slater F.R."/>
            <person name="Bond P.L."/>
            <person name="Tyson G.W."/>
        </authorList>
    </citation>
    <scope>NUCLEOTIDE SEQUENCE [LARGE SCALE GENOMIC DNA]</scope>
    <source>
        <strain evidence="3">BA-92</strain>
    </source>
</reference>
<dbReference type="PROSITE" id="PS51186">
    <property type="entry name" value="GNAT"/>
    <property type="match status" value="1"/>
</dbReference>
<dbReference type="Gene3D" id="3.40.630.30">
    <property type="match status" value="1"/>
</dbReference>
<dbReference type="SUPFAM" id="SSF55729">
    <property type="entry name" value="Acyl-CoA N-acyltransferases (Nat)"/>
    <property type="match status" value="1"/>
</dbReference>
<accession>A0A011PZN2</accession>
<evidence type="ECO:0000259" key="1">
    <source>
        <dbReference type="PROSITE" id="PS51186"/>
    </source>
</evidence>
<dbReference type="EMBL" id="JEMX01000011">
    <property type="protein sequence ID" value="EXI82365.1"/>
    <property type="molecule type" value="Genomic_DNA"/>
</dbReference>
<dbReference type="STRING" id="1454003.AW10_00468"/>
<proteinExistence type="predicted"/>
<dbReference type="Pfam" id="PF00583">
    <property type="entry name" value="Acetyltransf_1"/>
    <property type="match status" value="1"/>
</dbReference>